<gene>
    <name evidence="4" type="ORF">ABT317_17500</name>
</gene>
<evidence type="ECO:0000259" key="2">
    <source>
        <dbReference type="SMART" id="SM00065"/>
    </source>
</evidence>
<keyword evidence="5" id="KW-1185">Reference proteome</keyword>
<feature type="domain" description="GAF" evidence="2">
    <location>
        <begin position="255"/>
        <end position="420"/>
    </location>
</feature>
<dbReference type="PANTHER" id="PTHR43156">
    <property type="entry name" value="STAGE II SPORULATION PROTEIN E-RELATED"/>
    <property type="match status" value="1"/>
</dbReference>
<dbReference type="CDD" id="cd16936">
    <property type="entry name" value="HATPase_RsbW-like"/>
    <property type="match status" value="1"/>
</dbReference>
<evidence type="ECO:0000313" key="5">
    <source>
        <dbReference type="Proteomes" id="UP001458415"/>
    </source>
</evidence>
<feature type="non-terminal residue" evidence="4">
    <location>
        <position position="1"/>
    </location>
</feature>
<dbReference type="SMART" id="SM00331">
    <property type="entry name" value="PP2C_SIG"/>
    <property type="match status" value="1"/>
</dbReference>
<dbReference type="Gene3D" id="3.30.565.10">
    <property type="entry name" value="Histidine kinase-like ATPase, C-terminal domain"/>
    <property type="match status" value="1"/>
</dbReference>
<dbReference type="Pfam" id="PF01590">
    <property type="entry name" value="GAF"/>
    <property type="match status" value="1"/>
</dbReference>
<dbReference type="PANTHER" id="PTHR43156:SF2">
    <property type="entry name" value="STAGE II SPORULATION PROTEIN E"/>
    <property type="match status" value="1"/>
</dbReference>
<dbReference type="Pfam" id="PF07228">
    <property type="entry name" value="SpoIIE"/>
    <property type="match status" value="1"/>
</dbReference>
<dbReference type="EMBL" id="JBEPCU010000271">
    <property type="protein sequence ID" value="MER6978745.1"/>
    <property type="molecule type" value="Genomic_DNA"/>
</dbReference>
<dbReference type="InterPro" id="IPR003018">
    <property type="entry name" value="GAF"/>
</dbReference>
<feature type="domain" description="PPM-type phosphatase" evidence="3">
    <location>
        <begin position="438"/>
        <end position="665"/>
    </location>
</feature>
<keyword evidence="1" id="KW-0378">Hydrolase</keyword>
<dbReference type="InterPro" id="IPR001932">
    <property type="entry name" value="PPM-type_phosphatase-like_dom"/>
</dbReference>
<protein>
    <submittedName>
        <fullName evidence="4">SpoIIE family protein phosphatase</fullName>
    </submittedName>
</protein>
<evidence type="ECO:0000259" key="3">
    <source>
        <dbReference type="SMART" id="SM00331"/>
    </source>
</evidence>
<dbReference type="InterPro" id="IPR036457">
    <property type="entry name" value="PPM-type-like_dom_sf"/>
</dbReference>
<evidence type="ECO:0000313" key="4">
    <source>
        <dbReference type="EMBL" id="MER6978745.1"/>
    </source>
</evidence>
<dbReference type="SUPFAM" id="SSF55874">
    <property type="entry name" value="ATPase domain of HSP90 chaperone/DNA topoisomerase II/histidine kinase"/>
    <property type="match status" value="1"/>
</dbReference>
<dbReference type="Pfam" id="PF13581">
    <property type="entry name" value="HATPase_c_2"/>
    <property type="match status" value="1"/>
</dbReference>
<sequence length="794" mass="84764">VGTVLATRRPTFVTGREHFTDQLGGLACAGAPVRDPLSGQIIGVFDLTGLSSHADSSMLTVALEAARGIEQRLLQRVTSRERALLQAFHEARRRTIANGGVEAGVPATELLDRHDQRILEESAAALISSGRTGLAEVRLPRGRTAVLLCRPVTSSCGVAGFAVEAALPAGVLRRLTPAAPEAASPVAMPCRRPAVVSTPRMATPATTGPPAEPSACTGPWLLAVGEPGIGRLAVRARERLGLLYDAGACVGTTLDVTRTAEELTEVAVPRFADFAAVDLPMAVLLGEEPIRVDGPLRRAAIAGVHEGSYLRPAGDLITYVASTPQARSLMSEELVLEPELAKATGWVAQDPVRGEKILAAGVHSLITVPMSARGTVLGVVSFYRSRLQEPFEEDDLSLAEELVARAGVCIDNARRFTRERAVALALQRSLLPRGLPTQYAVEAAHRYLSARSGVGGDWFDVIPLSGARVALVVGDVVGHGLHAAATMGRLRTAVHNFSSLDLAVDEVLTQLDDLVGQLHLDQEEAETGSREETGCQEIIGASCLYAVYDPTTRCCTLARAGHPPPALVLPDGTVEYLELPAGPPLGLGGQPFETAEVEVPEGSLLVLYTDGLIEHVGNRDVELGLDRLRRVLAHRGRTPEQTCRILDALLPADPADDIAVLVARTRALDAGQVATWDVPAEPAVVSRIRAEAITRLTQWGLEELAFMTELTVSELVTNAIRYGAEPITLRLLRDRTLICEVSDGSSTSPHLRRARTTDEGGRGLYMVAQLVQRWGTRYGAHGKVIWTEQPLTPL</sequence>
<dbReference type="Gene3D" id="3.60.40.10">
    <property type="entry name" value="PPM-type phosphatase domain"/>
    <property type="match status" value="1"/>
</dbReference>
<dbReference type="InterPro" id="IPR052016">
    <property type="entry name" value="Bact_Sigma-Reg"/>
</dbReference>
<name>A0ABV1W3H3_9ACTN</name>
<proteinExistence type="predicted"/>
<dbReference type="SUPFAM" id="SSF81606">
    <property type="entry name" value="PP2C-like"/>
    <property type="match status" value="1"/>
</dbReference>
<evidence type="ECO:0000256" key="1">
    <source>
        <dbReference type="ARBA" id="ARBA00022801"/>
    </source>
</evidence>
<dbReference type="InterPro" id="IPR036890">
    <property type="entry name" value="HATPase_C_sf"/>
</dbReference>
<reference evidence="4 5" key="1">
    <citation type="submission" date="2024-06" db="EMBL/GenBank/DDBJ databases">
        <title>The Natural Products Discovery Center: Release of the First 8490 Sequenced Strains for Exploring Actinobacteria Biosynthetic Diversity.</title>
        <authorList>
            <person name="Kalkreuter E."/>
            <person name="Kautsar S.A."/>
            <person name="Yang D."/>
            <person name="Bader C.D."/>
            <person name="Teijaro C.N."/>
            <person name="Fluegel L."/>
            <person name="Davis C.M."/>
            <person name="Simpson J.R."/>
            <person name="Lauterbach L."/>
            <person name="Steele A.D."/>
            <person name="Gui C."/>
            <person name="Meng S."/>
            <person name="Li G."/>
            <person name="Viehrig K."/>
            <person name="Ye F."/>
            <person name="Su P."/>
            <person name="Kiefer A.F."/>
            <person name="Nichols A."/>
            <person name="Cepeda A.J."/>
            <person name="Yan W."/>
            <person name="Fan B."/>
            <person name="Jiang Y."/>
            <person name="Adhikari A."/>
            <person name="Zheng C.-J."/>
            <person name="Schuster L."/>
            <person name="Cowan T.M."/>
            <person name="Smanski M.J."/>
            <person name="Chevrette M.G."/>
            <person name="De Carvalho L.P.S."/>
            <person name="Shen B."/>
        </authorList>
    </citation>
    <scope>NUCLEOTIDE SEQUENCE [LARGE SCALE GENOMIC DNA]</scope>
    <source>
        <strain evidence="4 5">NPDC000634</strain>
    </source>
</reference>
<dbReference type="InterPro" id="IPR003594">
    <property type="entry name" value="HATPase_dom"/>
</dbReference>
<accession>A0ABV1W3H3</accession>
<organism evidence="4 5">
    <name type="scientific">Streptomyces carpinensis</name>
    <dbReference type="NCBI Taxonomy" id="66369"/>
    <lineage>
        <taxon>Bacteria</taxon>
        <taxon>Bacillati</taxon>
        <taxon>Actinomycetota</taxon>
        <taxon>Actinomycetes</taxon>
        <taxon>Kitasatosporales</taxon>
        <taxon>Streptomycetaceae</taxon>
        <taxon>Streptomyces</taxon>
    </lineage>
</organism>
<dbReference type="SMART" id="SM00065">
    <property type="entry name" value="GAF"/>
    <property type="match status" value="1"/>
</dbReference>
<dbReference type="Proteomes" id="UP001458415">
    <property type="component" value="Unassembled WGS sequence"/>
</dbReference>
<dbReference type="SUPFAM" id="SSF55781">
    <property type="entry name" value="GAF domain-like"/>
    <property type="match status" value="1"/>
</dbReference>
<dbReference type="Gene3D" id="3.30.450.40">
    <property type="match status" value="2"/>
</dbReference>
<comment type="caution">
    <text evidence="4">The sequence shown here is derived from an EMBL/GenBank/DDBJ whole genome shotgun (WGS) entry which is preliminary data.</text>
</comment>
<dbReference type="InterPro" id="IPR029016">
    <property type="entry name" value="GAF-like_dom_sf"/>
</dbReference>